<organism evidence="1 2">
    <name type="scientific">Eiseniibacteriota bacterium</name>
    <dbReference type="NCBI Taxonomy" id="2212470"/>
    <lineage>
        <taxon>Bacteria</taxon>
        <taxon>Candidatus Eiseniibacteriota</taxon>
    </lineage>
</organism>
<reference evidence="1" key="1">
    <citation type="submission" date="2020-04" db="EMBL/GenBank/DDBJ databases">
        <authorList>
            <person name="Zhang T."/>
        </authorList>
    </citation>
    <scope>NUCLEOTIDE SEQUENCE</scope>
    <source>
        <strain evidence="1">HKST-UBA02</strain>
    </source>
</reference>
<gene>
    <name evidence="1" type="ORF">KDA27_27720</name>
</gene>
<comment type="caution">
    <text evidence="1">The sequence shown here is derived from an EMBL/GenBank/DDBJ whole genome shotgun (WGS) entry which is preliminary data.</text>
</comment>
<dbReference type="AlphaFoldDB" id="A0A956NJ96"/>
<reference evidence="1" key="2">
    <citation type="journal article" date="2021" name="Microbiome">
        <title>Successional dynamics and alternative stable states in a saline activated sludge microbial community over 9 years.</title>
        <authorList>
            <person name="Wang Y."/>
            <person name="Ye J."/>
            <person name="Ju F."/>
            <person name="Liu L."/>
            <person name="Boyd J.A."/>
            <person name="Deng Y."/>
            <person name="Parks D.H."/>
            <person name="Jiang X."/>
            <person name="Yin X."/>
            <person name="Woodcroft B.J."/>
            <person name="Tyson G.W."/>
            <person name="Hugenholtz P."/>
            <person name="Polz M.F."/>
            <person name="Zhang T."/>
        </authorList>
    </citation>
    <scope>NUCLEOTIDE SEQUENCE</scope>
    <source>
        <strain evidence="1">HKST-UBA02</strain>
    </source>
</reference>
<evidence type="ECO:0000313" key="2">
    <source>
        <dbReference type="Proteomes" id="UP000739538"/>
    </source>
</evidence>
<dbReference type="Proteomes" id="UP000739538">
    <property type="component" value="Unassembled WGS sequence"/>
</dbReference>
<protein>
    <submittedName>
        <fullName evidence="1">Uncharacterized protein</fullName>
    </submittedName>
</protein>
<accession>A0A956NJ96</accession>
<dbReference type="EMBL" id="JAGQHS010000411">
    <property type="protein sequence ID" value="MCA9759616.1"/>
    <property type="molecule type" value="Genomic_DNA"/>
</dbReference>
<evidence type="ECO:0000313" key="1">
    <source>
        <dbReference type="EMBL" id="MCA9759616.1"/>
    </source>
</evidence>
<proteinExistence type="predicted"/>
<sequence length="309" mass="33182">MANETTITTVATLIPDVIEEMAIETAATQKVFRPVLGRPGVTLLDFTGVGTNLDINQMGTVAFGALTEATAPSNQAYTTTKRTLTPIYLGGTLFVSHQAKNRAQMDPVAQIADAVGTAWVDLEDGDDTYGWSGQYADADTSGPDHTIGTDGVPLNAAIVRQAVQLLMTAKAPRPYNLFIDPLQWGELLTDTVARDLLKDNGTQPDGFRAVEGVRMDQFIGKIFGCNIWVVPSGMAESSGLHAMMVADKALGMAYEKIATDLSPTLSELNIEADWDGQARGWYVDFTVSMDIGGLVKTASNNNWMVNIIS</sequence>
<name>A0A956NJ96_UNCEI</name>